<comment type="caution">
    <text evidence="1">The sequence shown here is derived from an EMBL/GenBank/DDBJ whole genome shotgun (WGS) entry which is preliminary data.</text>
</comment>
<dbReference type="Proteomes" id="UP001202117">
    <property type="component" value="Unassembled WGS sequence"/>
</dbReference>
<sequence>MLAENLANLVKKERLEGRLEANQATARNLIKLGVLTDEQIAEATGLTTAEVQAFRAEDKH</sequence>
<accession>A0ABS9RSA3</accession>
<dbReference type="RefSeq" id="WP_240567477.1">
    <property type="nucleotide sequence ID" value="NZ_JAKVPY010000006.1"/>
</dbReference>
<dbReference type="EMBL" id="JAKVPY010000006">
    <property type="protein sequence ID" value="MCH4562714.1"/>
    <property type="molecule type" value="Genomic_DNA"/>
</dbReference>
<name>A0ABS9RSA3_9GAMM</name>
<evidence type="ECO:0000313" key="2">
    <source>
        <dbReference type="Proteomes" id="UP001202117"/>
    </source>
</evidence>
<proteinExistence type="predicted"/>
<organism evidence="1 2">
    <name type="scientific">Halomonas flagellata</name>
    <dbReference type="NCBI Taxonomy" id="2920385"/>
    <lineage>
        <taxon>Bacteria</taxon>
        <taxon>Pseudomonadati</taxon>
        <taxon>Pseudomonadota</taxon>
        <taxon>Gammaproteobacteria</taxon>
        <taxon>Oceanospirillales</taxon>
        <taxon>Halomonadaceae</taxon>
        <taxon>Halomonas</taxon>
    </lineage>
</organism>
<reference evidence="1 2" key="1">
    <citation type="submission" date="2022-02" db="EMBL/GenBank/DDBJ databases">
        <title>Halomonas fukangensis sp. nov., a halophilic bacterium isolated from a bulk soil of Kalidium foliatum at Fukang.</title>
        <authorList>
            <person name="Huang Y."/>
        </authorList>
    </citation>
    <scope>NUCLEOTIDE SEQUENCE [LARGE SCALE GENOMIC DNA]</scope>
    <source>
        <strain evidence="1 2">EGI 63088</strain>
    </source>
</reference>
<evidence type="ECO:0000313" key="1">
    <source>
        <dbReference type="EMBL" id="MCH4562714.1"/>
    </source>
</evidence>
<protein>
    <submittedName>
        <fullName evidence="1">Uncharacterized protein</fullName>
    </submittedName>
</protein>
<keyword evidence="2" id="KW-1185">Reference proteome</keyword>
<gene>
    <name evidence="1" type="ORF">MKP05_06170</name>
</gene>